<dbReference type="InterPro" id="IPR050090">
    <property type="entry name" value="Tyrosine_recombinase_XerCD"/>
</dbReference>
<reference evidence="7" key="1">
    <citation type="submission" date="2016-10" db="EMBL/GenBank/DDBJ databases">
        <authorList>
            <person name="Varghese N."/>
            <person name="Submissions S."/>
        </authorList>
    </citation>
    <scope>NUCLEOTIDE SEQUENCE [LARGE SCALE GENOMIC DNA]</scope>
    <source>
        <strain evidence="7">DSM 44232</strain>
    </source>
</reference>
<dbReference type="SUPFAM" id="SSF56349">
    <property type="entry name" value="DNA breaking-rejoining enzymes"/>
    <property type="match status" value="1"/>
</dbReference>
<accession>A0A1I6E1Y7</accession>
<evidence type="ECO:0000256" key="2">
    <source>
        <dbReference type="ARBA" id="ARBA00023125"/>
    </source>
</evidence>
<proteinExistence type="inferred from homology"/>
<evidence type="ECO:0000313" key="6">
    <source>
        <dbReference type="EMBL" id="SFR11769.1"/>
    </source>
</evidence>
<dbReference type="PANTHER" id="PTHR30349">
    <property type="entry name" value="PHAGE INTEGRASE-RELATED"/>
    <property type="match status" value="1"/>
</dbReference>
<name>A0A1I6E1Y7_9PSEU</name>
<dbReference type="CDD" id="cd01189">
    <property type="entry name" value="INT_ICEBs1_C_like"/>
    <property type="match status" value="1"/>
</dbReference>
<keyword evidence="2" id="KW-0238">DNA-binding</keyword>
<dbReference type="Gene3D" id="1.10.443.10">
    <property type="entry name" value="Intergrase catalytic core"/>
    <property type="match status" value="1"/>
</dbReference>
<dbReference type="InterPro" id="IPR013762">
    <property type="entry name" value="Integrase-like_cat_sf"/>
</dbReference>
<dbReference type="EMBL" id="FOYL01000003">
    <property type="protein sequence ID" value="SFR11769.1"/>
    <property type="molecule type" value="Genomic_DNA"/>
</dbReference>
<feature type="compositionally biased region" description="Low complexity" evidence="4">
    <location>
        <begin position="470"/>
        <end position="485"/>
    </location>
</feature>
<dbReference type="OrthoDB" id="4326943at2"/>
<feature type="region of interest" description="Disordered" evidence="4">
    <location>
        <begin position="1"/>
        <end position="23"/>
    </location>
</feature>
<dbReference type="STRING" id="84724.SAMN04488564_103652"/>
<protein>
    <submittedName>
        <fullName evidence="6">Site-specific recombinase XerD</fullName>
    </submittedName>
</protein>
<gene>
    <name evidence="6" type="ORF">SAMN04488564_103652</name>
</gene>
<keyword evidence="3" id="KW-0233">DNA recombination</keyword>
<evidence type="ECO:0000256" key="4">
    <source>
        <dbReference type="SAM" id="MobiDB-lite"/>
    </source>
</evidence>
<organism evidence="6 7">
    <name type="scientific">Lentzea waywayandensis</name>
    <dbReference type="NCBI Taxonomy" id="84724"/>
    <lineage>
        <taxon>Bacteria</taxon>
        <taxon>Bacillati</taxon>
        <taxon>Actinomycetota</taxon>
        <taxon>Actinomycetes</taxon>
        <taxon>Pseudonocardiales</taxon>
        <taxon>Pseudonocardiaceae</taxon>
        <taxon>Lentzea</taxon>
    </lineage>
</organism>
<dbReference type="GO" id="GO:0015074">
    <property type="term" value="P:DNA integration"/>
    <property type="evidence" value="ECO:0007669"/>
    <property type="project" value="InterPro"/>
</dbReference>
<evidence type="ECO:0000256" key="1">
    <source>
        <dbReference type="ARBA" id="ARBA00008857"/>
    </source>
</evidence>
<evidence type="ECO:0000259" key="5">
    <source>
        <dbReference type="PROSITE" id="PS51898"/>
    </source>
</evidence>
<dbReference type="GO" id="GO:0003677">
    <property type="term" value="F:DNA binding"/>
    <property type="evidence" value="ECO:0007669"/>
    <property type="project" value="UniProtKB-KW"/>
</dbReference>
<dbReference type="InterPro" id="IPR010998">
    <property type="entry name" value="Integrase_recombinase_N"/>
</dbReference>
<sequence length="497" mass="55558">MSRVISASTRRTHPKPARGNVQQLPSGSWRVRVYAGINPATRRPCYVSETVPDGPDALLEVEDVRQRLLAVCRSHGQGNANVAELINRHILLLAISETTRQRYFELASTHVVPMIGHIQIRDLTPEILEDCYAQLLRCREHCAEPSSPRLRDDEHLCRPLARSTVRKLHFLIGAAYQSAMRWGWLIRNPVVGTRPPSSEPPRPQPPSQEQATRILAAALNDPDFGPMVWLAMASGARRGELCALRWRDFDPDRRQLVIERSIAHVGTVLREKDTKLHTRRHILLDHKTVAMLTTYHCHCRQRAAHVGTALSNDSFLFSANSDGLAPRRPDAVTGWYRRLVRKLGIATSWHKLRHFNATELISAGVDVRTVAGRLGHADGGTTLKYYSAWIREADQRASAALARLLPLASQSNPALAHHQLWPVDLGDRPHTLLLRMTYAARSQPANFLAVQQFLLQAIWPLPIASHQAQPTEPSPSSRTSASSSPHLGIARSSLRVQ</sequence>
<evidence type="ECO:0000313" key="7">
    <source>
        <dbReference type="Proteomes" id="UP000198583"/>
    </source>
</evidence>
<dbReference type="AlphaFoldDB" id="A0A1I6E1Y7"/>
<dbReference type="Proteomes" id="UP000198583">
    <property type="component" value="Unassembled WGS sequence"/>
</dbReference>
<dbReference type="Pfam" id="PF00589">
    <property type="entry name" value="Phage_integrase"/>
    <property type="match status" value="1"/>
</dbReference>
<dbReference type="PROSITE" id="PS51898">
    <property type="entry name" value="TYR_RECOMBINASE"/>
    <property type="match status" value="1"/>
</dbReference>
<keyword evidence="7" id="KW-1185">Reference proteome</keyword>
<dbReference type="PANTHER" id="PTHR30349:SF41">
    <property type="entry name" value="INTEGRASE_RECOMBINASE PROTEIN MJ0367-RELATED"/>
    <property type="match status" value="1"/>
</dbReference>
<comment type="similarity">
    <text evidence="1">Belongs to the 'phage' integrase family.</text>
</comment>
<dbReference type="Gene3D" id="1.10.150.130">
    <property type="match status" value="1"/>
</dbReference>
<feature type="region of interest" description="Disordered" evidence="4">
    <location>
        <begin position="466"/>
        <end position="497"/>
    </location>
</feature>
<dbReference type="InterPro" id="IPR002104">
    <property type="entry name" value="Integrase_catalytic"/>
</dbReference>
<feature type="domain" description="Tyr recombinase" evidence="5">
    <location>
        <begin position="201"/>
        <end position="400"/>
    </location>
</feature>
<dbReference type="InterPro" id="IPR011010">
    <property type="entry name" value="DNA_brk_join_enz"/>
</dbReference>
<evidence type="ECO:0000256" key="3">
    <source>
        <dbReference type="ARBA" id="ARBA00023172"/>
    </source>
</evidence>
<dbReference type="GO" id="GO:0006310">
    <property type="term" value="P:DNA recombination"/>
    <property type="evidence" value="ECO:0007669"/>
    <property type="project" value="UniProtKB-KW"/>
</dbReference>